<dbReference type="PROSITE" id="PS51192">
    <property type="entry name" value="HELICASE_ATP_BIND_1"/>
    <property type="match status" value="1"/>
</dbReference>
<protein>
    <recommendedName>
        <fullName evidence="3">RNA helicase</fullName>
        <ecNumber evidence="3">3.6.4.13</ecNumber>
    </recommendedName>
</protein>
<dbReference type="SMART" id="SM00490">
    <property type="entry name" value="HELICc"/>
    <property type="match status" value="1"/>
</dbReference>
<dbReference type="EC" id="3.6.4.13" evidence="3"/>
<feature type="region of interest" description="Disordered" evidence="14">
    <location>
        <begin position="601"/>
        <end position="630"/>
    </location>
</feature>
<dbReference type="Gene3D" id="3.40.50.300">
    <property type="entry name" value="P-loop containing nucleotide triphosphate hydrolases"/>
    <property type="match status" value="2"/>
</dbReference>
<dbReference type="PROSITE" id="PS51194">
    <property type="entry name" value="HELICASE_CTER"/>
    <property type="match status" value="1"/>
</dbReference>
<evidence type="ECO:0000256" key="11">
    <source>
        <dbReference type="ARBA" id="ARBA00038041"/>
    </source>
</evidence>
<feature type="compositionally biased region" description="Basic residues" evidence="14">
    <location>
        <begin position="602"/>
        <end position="613"/>
    </location>
</feature>
<feature type="region of interest" description="Disordered" evidence="14">
    <location>
        <begin position="1"/>
        <end position="26"/>
    </location>
</feature>
<evidence type="ECO:0000256" key="1">
    <source>
        <dbReference type="ARBA" id="ARBA00003706"/>
    </source>
</evidence>
<dbReference type="AlphaFoldDB" id="A0A1V8SBW0"/>
<accession>A0A1V8SBW0</accession>
<reference evidence="19" key="1">
    <citation type="submission" date="2017-03" db="EMBL/GenBank/DDBJ databases">
        <title>Genomes of endolithic fungi from Antarctica.</title>
        <authorList>
            <person name="Coleine C."/>
            <person name="Masonjones S."/>
            <person name="Stajich J.E."/>
        </authorList>
    </citation>
    <scope>NUCLEOTIDE SEQUENCE [LARGE SCALE GENOMIC DNA]</scope>
    <source>
        <strain evidence="19">CCFEE 5527</strain>
    </source>
</reference>
<dbReference type="EMBL" id="NAJO01000067">
    <property type="protein sequence ID" value="OQN96400.1"/>
    <property type="molecule type" value="Genomic_DNA"/>
</dbReference>
<dbReference type="GO" id="GO:0005829">
    <property type="term" value="C:cytosol"/>
    <property type="evidence" value="ECO:0007669"/>
    <property type="project" value="TreeGrafter"/>
</dbReference>
<dbReference type="PROSITE" id="PS51195">
    <property type="entry name" value="Q_MOTIF"/>
    <property type="match status" value="1"/>
</dbReference>
<dbReference type="SMART" id="SM00487">
    <property type="entry name" value="DEXDc"/>
    <property type="match status" value="1"/>
</dbReference>
<dbReference type="InterPro" id="IPR014001">
    <property type="entry name" value="Helicase_ATP-bd"/>
</dbReference>
<dbReference type="CDD" id="cd17961">
    <property type="entry name" value="DEADc_DDX56"/>
    <property type="match status" value="1"/>
</dbReference>
<dbReference type="InterPro" id="IPR050079">
    <property type="entry name" value="DEAD_box_RNA_helicase"/>
</dbReference>
<dbReference type="GO" id="GO:0005524">
    <property type="term" value="F:ATP binding"/>
    <property type="evidence" value="ECO:0007669"/>
    <property type="project" value="UniProtKB-KW"/>
</dbReference>
<keyword evidence="8" id="KW-0067">ATP-binding</keyword>
<sequence length="630" mass="70316">MKRKLNADDVPEPVDTGAGQTPAQSKTGFAGLGLDARLLQAVAKEKLSEPTPVQVQAIPLAIAGKDILARAKTGSGKTLAYLLPIIHSILRRKASSVRPTKAVSAIMLVPTKELATQVTTAVKTFTSFCNQDIRAENINRKEDLAVTRARLLECPEIVVGTPNRVSQWISNDVLKAADLVHVVIDEADLVLSYEYEDELRSIAAALPAGVQNIFMSATLRTEVDKLTALFCKSGSPVVLDLSEQEAAEKPILSQYIVKTAEDEKFLLIYAIFKLQLIKGKIIIFVADIDRCYRMKLFLEQFGTRSCVLNSELPVNSRLHVVEEFNKGVYDVLIAADEREVAESGSRKVKKSEDDDIEDIEDAAEEEIKGVDDVDVDATKPVVAPPAKKQRKTGNDREFGVSRGIDFRHVACVLNFDLPTSSKSYTHRIGRTARAGQKGMALSFYVPAELFRKHRPTSILQCQYDEKVLARITAHQEKHGAKLEEWQFDMEKLTGFRYRLTDALRAVTRIAIREARTKELRQELINSTKLARHFEEHPEDLRHLRHDTESHAVRLQPHLKHVPEYLLPSGGKAAVQQDVGFVEFRKDERAGNKIRKAREVNRKRGKGAIMKGKRTAGDPLKSLNARGRGKK</sequence>
<name>A0A1V8SBW0_9PEZI</name>
<keyword evidence="10" id="KW-0539">Nucleus</keyword>
<evidence type="ECO:0000313" key="18">
    <source>
        <dbReference type="EMBL" id="OQN96400.1"/>
    </source>
</evidence>
<feature type="domain" description="DEAD-box RNA helicase Q" evidence="17">
    <location>
        <begin position="27"/>
        <end position="55"/>
    </location>
</feature>
<dbReference type="PANTHER" id="PTHR47959:SF21">
    <property type="entry name" value="DEAD-BOX HELICASE 56"/>
    <property type="match status" value="1"/>
</dbReference>
<dbReference type="PANTHER" id="PTHR47959">
    <property type="entry name" value="ATP-DEPENDENT RNA HELICASE RHLE-RELATED"/>
    <property type="match status" value="1"/>
</dbReference>
<comment type="catalytic activity">
    <reaction evidence="12">
        <text>ATP + H2O = ADP + phosphate + H(+)</text>
        <dbReference type="Rhea" id="RHEA:13065"/>
        <dbReference type="ChEBI" id="CHEBI:15377"/>
        <dbReference type="ChEBI" id="CHEBI:15378"/>
        <dbReference type="ChEBI" id="CHEBI:30616"/>
        <dbReference type="ChEBI" id="CHEBI:43474"/>
        <dbReference type="ChEBI" id="CHEBI:456216"/>
        <dbReference type="EC" id="3.6.4.13"/>
    </reaction>
</comment>
<comment type="caution">
    <text evidence="18">The sequence shown here is derived from an EMBL/GenBank/DDBJ whole genome shotgun (WGS) entry which is preliminary data.</text>
</comment>
<evidence type="ECO:0000256" key="14">
    <source>
        <dbReference type="SAM" id="MobiDB-lite"/>
    </source>
</evidence>
<feature type="short sequence motif" description="Q motif" evidence="13">
    <location>
        <begin position="27"/>
        <end position="55"/>
    </location>
</feature>
<dbReference type="STRING" id="1507870.A0A1V8SBW0"/>
<dbReference type="InParanoid" id="A0A1V8SBW0"/>
<keyword evidence="4" id="KW-0690">Ribosome biogenesis</keyword>
<keyword evidence="9" id="KW-0694">RNA-binding</keyword>
<dbReference type="GO" id="GO:0003724">
    <property type="term" value="F:RNA helicase activity"/>
    <property type="evidence" value="ECO:0007669"/>
    <property type="project" value="UniProtKB-EC"/>
</dbReference>
<keyword evidence="6" id="KW-0378">Hydrolase</keyword>
<dbReference type="Pfam" id="PF00271">
    <property type="entry name" value="Helicase_C"/>
    <property type="match status" value="2"/>
</dbReference>
<comment type="subcellular location">
    <subcellularLocation>
        <location evidence="2">Nucleus</location>
    </subcellularLocation>
</comment>
<dbReference type="CDD" id="cd18787">
    <property type="entry name" value="SF2_C_DEAD"/>
    <property type="match status" value="1"/>
</dbReference>
<dbReference type="InterPro" id="IPR001650">
    <property type="entry name" value="Helicase_C-like"/>
</dbReference>
<keyword evidence="5" id="KW-0547">Nucleotide-binding</keyword>
<proteinExistence type="inferred from homology"/>
<evidence type="ECO:0000256" key="4">
    <source>
        <dbReference type="ARBA" id="ARBA00022517"/>
    </source>
</evidence>
<dbReference type="GO" id="GO:0016787">
    <property type="term" value="F:hydrolase activity"/>
    <property type="evidence" value="ECO:0007669"/>
    <property type="project" value="UniProtKB-KW"/>
</dbReference>
<dbReference type="GO" id="GO:0042254">
    <property type="term" value="P:ribosome biogenesis"/>
    <property type="evidence" value="ECO:0007669"/>
    <property type="project" value="UniProtKB-KW"/>
</dbReference>
<evidence type="ECO:0000256" key="10">
    <source>
        <dbReference type="ARBA" id="ARBA00023242"/>
    </source>
</evidence>
<dbReference type="GO" id="GO:0003723">
    <property type="term" value="F:RNA binding"/>
    <property type="evidence" value="ECO:0007669"/>
    <property type="project" value="UniProtKB-KW"/>
</dbReference>
<dbReference type="Proteomes" id="UP000192596">
    <property type="component" value="Unassembled WGS sequence"/>
</dbReference>
<evidence type="ECO:0000256" key="7">
    <source>
        <dbReference type="ARBA" id="ARBA00022806"/>
    </source>
</evidence>
<dbReference type="GO" id="GO:0005634">
    <property type="term" value="C:nucleus"/>
    <property type="evidence" value="ECO:0007669"/>
    <property type="project" value="UniProtKB-SubCell"/>
</dbReference>
<evidence type="ECO:0000256" key="5">
    <source>
        <dbReference type="ARBA" id="ARBA00022741"/>
    </source>
</evidence>
<organism evidence="18 19">
    <name type="scientific">Cryoendolithus antarcticus</name>
    <dbReference type="NCBI Taxonomy" id="1507870"/>
    <lineage>
        <taxon>Eukaryota</taxon>
        <taxon>Fungi</taxon>
        <taxon>Dikarya</taxon>
        <taxon>Ascomycota</taxon>
        <taxon>Pezizomycotina</taxon>
        <taxon>Dothideomycetes</taxon>
        <taxon>Dothideomycetidae</taxon>
        <taxon>Cladosporiales</taxon>
        <taxon>Cladosporiaceae</taxon>
        <taxon>Cryoendolithus</taxon>
    </lineage>
</organism>
<comment type="function">
    <text evidence="1">ATP-binding RNA helicase involved in the biogenesis of 60S ribosomal subunits and is required for the normal formation of 25S and 5.8S rRNAs.</text>
</comment>
<evidence type="ECO:0000259" key="15">
    <source>
        <dbReference type="PROSITE" id="PS51192"/>
    </source>
</evidence>
<evidence type="ECO:0000256" key="6">
    <source>
        <dbReference type="ARBA" id="ARBA00022801"/>
    </source>
</evidence>
<evidence type="ECO:0000256" key="12">
    <source>
        <dbReference type="ARBA" id="ARBA00047984"/>
    </source>
</evidence>
<evidence type="ECO:0000259" key="16">
    <source>
        <dbReference type="PROSITE" id="PS51194"/>
    </source>
</evidence>
<comment type="similarity">
    <text evidence="11">Belongs to the DEAD box helicase family. DDX56/DBP9 subfamily.</text>
</comment>
<evidence type="ECO:0000256" key="2">
    <source>
        <dbReference type="ARBA" id="ARBA00004123"/>
    </source>
</evidence>
<dbReference type="SUPFAM" id="SSF52540">
    <property type="entry name" value="P-loop containing nucleoside triphosphate hydrolases"/>
    <property type="match status" value="2"/>
</dbReference>
<gene>
    <name evidence="18" type="ORF">B0A48_17652</name>
</gene>
<evidence type="ECO:0000259" key="17">
    <source>
        <dbReference type="PROSITE" id="PS51195"/>
    </source>
</evidence>
<keyword evidence="19" id="KW-1185">Reference proteome</keyword>
<dbReference type="GO" id="GO:0010467">
    <property type="term" value="P:gene expression"/>
    <property type="evidence" value="ECO:0007669"/>
    <property type="project" value="UniProtKB-ARBA"/>
</dbReference>
<keyword evidence="7" id="KW-0347">Helicase</keyword>
<feature type="domain" description="Helicase ATP-binding" evidence="15">
    <location>
        <begin position="58"/>
        <end position="237"/>
    </location>
</feature>
<evidence type="ECO:0000313" key="19">
    <source>
        <dbReference type="Proteomes" id="UP000192596"/>
    </source>
</evidence>
<dbReference type="FunCoup" id="A0A1V8SBW0">
    <property type="interactions" value="1756"/>
</dbReference>
<evidence type="ECO:0000256" key="3">
    <source>
        <dbReference type="ARBA" id="ARBA00012552"/>
    </source>
</evidence>
<evidence type="ECO:0000256" key="13">
    <source>
        <dbReference type="PROSITE-ProRule" id="PRU00552"/>
    </source>
</evidence>
<evidence type="ECO:0000256" key="8">
    <source>
        <dbReference type="ARBA" id="ARBA00022840"/>
    </source>
</evidence>
<feature type="domain" description="Helicase C-terminal" evidence="16">
    <location>
        <begin position="251"/>
        <end position="493"/>
    </location>
</feature>
<dbReference type="OrthoDB" id="1191041at2759"/>
<dbReference type="InterPro" id="IPR011545">
    <property type="entry name" value="DEAD/DEAH_box_helicase_dom"/>
</dbReference>
<dbReference type="Pfam" id="PF00270">
    <property type="entry name" value="DEAD"/>
    <property type="match status" value="1"/>
</dbReference>
<evidence type="ECO:0000256" key="9">
    <source>
        <dbReference type="ARBA" id="ARBA00022884"/>
    </source>
</evidence>
<dbReference type="InterPro" id="IPR027417">
    <property type="entry name" value="P-loop_NTPase"/>
</dbReference>
<dbReference type="InterPro" id="IPR014014">
    <property type="entry name" value="RNA_helicase_DEAD_Q_motif"/>
</dbReference>